<sequence length="172" mass="19567">MEKKTKVISAEAIQQRIGELGTEISRDFKGKKLLVIGILNGAFIFLADLVRQIDLPIQIDFVRVASYGASTTSSKSISFSKDIEIPIQNQEILLVEDIIDTGRTITWLKDYFQDKTSGNIHVCALIDKKERREQEILINYSGFQVPDGFLVGYGLDFAEQFRHLQDIYHLEN</sequence>
<comment type="subcellular location">
    <subcellularLocation>
        <location evidence="2 15">Cytoplasm</location>
    </subcellularLocation>
</comment>
<keyword evidence="8 15" id="KW-0808">Transferase</keyword>
<comment type="catalytic activity">
    <reaction evidence="14">
        <text>IMP + diphosphate = hypoxanthine + 5-phospho-alpha-D-ribose 1-diphosphate</text>
        <dbReference type="Rhea" id="RHEA:17973"/>
        <dbReference type="ChEBI" id="CHEBI:17368"/>
        <dbReference type="ChEBI" id="CHEBI:33019"/>
        <dbReference type="ChEBI" id="CHEBI:58017"/>
        <dbReference type="ChEBI" id="CHEBI:58053"/>
        <dbReference type="EC" id="2.4.2.8"/>
    </reaction>
    <physiologicalReaction direction="right-to-left" evidence="14">
        <dbReference type="Rhea" id="RHEA:17975"/>
    </physiologicalReaction>
</comment>
<dbReference type="CDD" id="cd06223">
    <property type="entry name" value="PRTases_typeI"/>
    <property type="match status" value="1"/>
</dbReference>
<dbReference type="InterPro" id="IPR000836">
    <property type="entry name" value="PRTase_dom"/>
</dbReference>
<organism evidence="18 19">
    <name type="scientific">Candidatus Desulfobia pelagia</name>
    <dbReference type="NCBI Taxonomy" id="2841692"/>
    <lineage>
        <taxon>Bacteria</taxon>
        <taxon>Pseudomonadati</taxon>
        <taxon>Thermodesulfobacteriota</taxon>
        <taxon>Desulfobulbia</taxon>
        <taxon>Desulfobulbales</taxon>
        <taxon>Desulfobulbaceae</taxon>
        <taxon>Candidatus Desulfobia</taxon>
    </lineage>
</organism>
<dbReference type="GO" id="GO:0006166">
    <property type="term" value="P:purine ribonucleoside salvage"/>
    <property type="evidence" value="ECO:0007669"/>
    <property type="project" value="UniProtKB-KW"/>
</dbReference>
<comment type="catalytic activity">
    <reaction evidence="13">
        <text>GMP + diphosphate = guanine + 5-phospho-alpha-D-ribose 1-diphosphate</text>
        <dbReference type="Rhea" id="RHEA:25424"/>
        <dbReference type="ChEBI" id="CHEBI:16235"/>
        <dbReference type="ChEBI" id="CHEBI:33019"/>
        <dbReference type="ChEBI" id="CHEBI:58017"/>
        <dbReference type="ChEBI" id="CHEBI:58115"/>
        <dbReference type="EC" id="2.4.2.8"/>
    </reaction>
    <physiologicalReaction direction="right-to-left" evidence="13">
        <dbReference type="Rhea" id="RHEA:25426"/>
    </physiologicalReaction>
</comment>
<dbReference type="GO" id="GO:0000166">
    <property type="term" value="F:nucleotide binding"/>
    <property type="evidence" value="ECO:0007669"/>
    <property type="project" value="UniProtKB-KW"/>
</dbReference>
<evidence type="ECO:0000256" key="11">
    <source>
        <dbReference type="ARBA" id="ARBA00022741"/>
    </source>
</evidence>
<dbReference type="GO" id="GO:0004422">
    <property type="term" value="F:hypoxanthine phosphoribosyltransferase activity"/>
    <property type="evidence" value="ECO:0007669"/>
    <property type="project" value="InterPro"/>
</dbReference>
<evidence type="ECO:0000256" key="5">
    <source>
        <dbReference type="ARBA" id="ARBA00011895"/>
    </source>
</evidence>
<dbReference type="PANTHER" id="PTHR43340">
    <property type="entry name" value="HYPOXANTHINE-GUANINE PHOSPHORIBOSYLTRANSFERASE"/>
    <property type="match status" value="1"/>
</dbReference>
<dbReference type="InterPro" id="IPR050408">
    <property type="entry name" value="HGPRT"/>
</dbReference>
<dbReference type="GO" id="GO:0000287">
    <property type="term" value="F:magnesium ion binding"/>
    <property type="evidence" value="ECO:0007669"/>
    <property type="project" value="TreeGrafter"/>
</dbReference>
<evidence type="ECO:0000256" key="3">
    <source>
        <dbReference type="ARBA" id="ARBA00004669"/>
    </source>
</evidence>
<evidence type="ECO:0000256" key="7">
    <source>
        <dbReference type="ARBA" id="ARBA00022676"/>
    </source>
</evidence>
<dbReference type="FunFam" id="3.40.50.2020:FF:000006">
    <property type="entry name" value="Hypoxanthine phosphoribosyltransferase"/>
    <property type="match status" value="1"/>
</dbReference>
<evidence type="ECO:0000256" key="16">
    <source>
        <dbReference type="SAM" id="Phobius"/>
    </source>
</evidence>
<evidence type="ECO:0000256" key="8">
    <source>
        <dbReference type="ARBA" id="ARBA00022679"/>
    </source>
</evidence>
<evidence type="ECO:0000256" key="10">
    <source>
        <dbReference type="ARBA" id="ARBA00022726"/>
    </source>
</evidence>
<evidence type="ECO:0000313" key="19">
    <source>
        <dbReference type="Proteomes" id="UP000614424"/>
    </source>
</evidence>
<keyword evidence="11 15" id="KW-0547">Nucleotide-binding</keyword>
<evidence type="ECO:0000256" key="9">
    <source>
        <dbReference type="ARBA" id="ARBA00022723"/>
    </source>
</evidence>
<comment type="similarity">
    <text evidence="4 15">Belongs to the purine/pyrimidine phosphoribosyltransferase family.</text>
</comment>
<keyword evidence="9 15" id="KW-0479">Metal-binding</keyword>
<dbReference type="Proteomes" id="UP000614424">
    <property type="component" value="Unassembled WGS sequence"/>
</dbReference>
<keyword evidence="16" id="KW-0472">Membrane</keyword>
<evidence type="ECO:0000256" key="13">
    <source>
        <dbReference type="ARBA" id="ARBA00048811"/>
    </source>
</evidence>
<feature type="domain" description="Phosphoribosyltransferase" evidence="17">
    <location>
        <begin position="11"/>
        <end position="157"/>
    </location>
</feature>
<dbReference type="GO" id="GO:0046100">
    <property type="term" value="P:hypoxanthine metabolic process"/>
    <property type="evidence" value="ECO:0007669"/>
    <property type="project" value="TreeGrafter"/>
</dbReference>
<evidence type="ECO:0000256" key="15">
    <source>
        <dbReference type="RuleBase" id="RU364099"/>
    </source>
</evidence>
<evidence type="ECO:0000256" key="12">
    <source>
        <dbReference type="ARBA" id="ARBA00022842"/>
    </source>
</evidence>
<reference evidence="18 19" key="1">
    <citation type="submission" date="2020-08" db="EMBL/GenBank/DDBJ databases">
        <title>Bridging the membrane lipid divide: bacteria of the FCB group superphylum have the potential to synthesize archaeal ether lipids.</title>
        <authorList>
            <person name="Villanueva L."/>
            <person name="Von Meijenfeldt F.A.B."/>
            <person name="Westbye A.B."/>
            <person name="Yadav S."/>
            <person name="Hopmans E.C."/>
            <person name="Dutilh B.E."/>
            <person name="Sinninghe Damste J.S."/>
        </authorList>
    </citation>
    <scope>NUCLEOTIDE SEQUENCE [LARGE SCALE GENOMIC DNA]</scope>
    <source>
        <strain evidence="18">NIOZ-UU47</strain>
    </source>
</reference>
<evidence type="ECO:0000256" key="14">
    <source>
        <dbReference type="ARBA" id="ARBA00049402"/>
    </source>
</evidence>
<feature type="transmembrane region" description="Helical" evidence="16">
    <location>
        <begin position="33"/>
        <end position="50"/>
    </location>
</feature>
<dbReference type="SUPFAM" id="SSF53271">
    <property type="entry name" value="PRTase-like"/>
    <property type="match status" value="1"/>
</dbReference>
<dbReference type="EC" id="2.4.2.8" evidence="5 15"/>
<evidence type="ECO:0000256" key="1">
    <source>
        <dbReference type="ARBA" id="ARBA00001946"/>
    </source>
</evidence>
<dbReference type="GO" id="GO:0032263">
    <property type="term" value="P:GMP salvage"/>
    <property type="evidence" value="ECO:0007669"/>
    <property type="project" value="TreeGrafter"/>
</dbReference>
<dbReference type="EMBL" id="JACNJZ010000192">
    <property type="protein sequence ID" value="MBC8318863.1"/>
    <property type="molecule type" value="Genomic_DNA"/>
</dbReference>
<comment type="cofactor">
    <cofactor evidence="1 15">
        <name>Mg(2+)</name>
        <dbReference type="ChEBI" id="CHEBI:18420"/>
    </cofactor>
</comment>
<keyword evidence="7 15" id="KW-0328">Glycosyltransferase</keyword>
<dbReference type="UniPathway" id="UPA00591">
    <property type="reaction ID" value="UER00648"/>
</dbReference>
<dbReference type="GO" id="GO:0005829">
    <property type="term" value="C:cytosol"/>
    <property type="evidence" value="ECO:0007669"/>
    <property type="project" value="TreeGrafter"/>
</dbReference>
<dbReference type="GO" id="GO:0032264">
    <property type="term" value="P:IMP salvage"/>
    <property type="evidence" value="ECO:0007669"/>
    <property type="project" value="UniProtKB-UniPathway"/>
</dbReference>
<keyword evidence="12 15" id="KW-0460">Magnesium</keyword>
<comment type="caution">
    <text evidence="18">The sequence shown here is derived from an EMBL/GenBank/DDBJ whole genome shotgun (WGS) entry which is preliminary data.</text>
</comment>
<evidence type="ECO:0000256" key="2">
    <source>
        <dbReference type="ARBA" id="ARBA00004496"/>
    </source>
</evidence>
<keyword evidence="6 15" id="KW-0963">Cytoplasm</keyword>
<dbReference type="GO" id="GO:0006178">
    <property type="term" value="P:guanine salvage"/>
    <property type="evidence" value="ECO:0007669"/>
    <property type="project" value="TreeGrafter"/>
</dbReference>
<evidence type="ECO:0000313" key="18">
    <source>
        <dbReference type="EMBL" id="MBC8318863.1"/>
    </source>
</evidence>
<name>A0A8J6TGI9_9BACT</name>
<dbReference type="Gene3D" id="3.40.50.2020">
    <property type="match status" value="1"/>
</dbReference>
<dbReference type="GO" id="GO:0052657">
    <property type="term" value="F:guanine phosphoribosyltransferase activity"/>
    <property type="evidence" value="ECO:0007669"/>
    <property type="project" value="UniProtKB-ARBA"/>
</dbReference>
<dbReference type="NCBIfam" id="TIGR01203">
    <property type="entry name" value="HGPRTase"/>
    <property type="match status" value="1"/>
</dbReference>
<evidence type="ECO:0000256" key="4">
    <source>
        <dbReference type="ARBA" id="ARBA00008391"/>
    </source>
</evidence>
<keyword evidence="10 15" id="KW-0660">Purine salvage</keyword>
<evidence type="ECO:0000256" key="6">
    <source>
        <dbReference type="ARBA" id="ARBA00022490"/>
    </source>
</evidence>
<comment type="pathway">
    <text evidence="3 15">Purine metabolism; IMP biosynthesis via salvage pathway; IMP from hypoxanthine: step 1/1.</text>
</comment>
<dbReference type="InterPro" id="IPR029057">
    <property type="entry name" value="PRTase-like"/>
</dbReference>
<dbReference type="Pfam" id="PF00156">
    <property type="entry name" value="Pribosyltran"/>
    <property type="match status" value="1"/>
</dbReference>
<accession>A0A8J6TGI9</accession>
<evidence type="ECO:0000259" key="17">
    <source>
        <dbReference type="Pfam" id="PF00156"/>
    </source>
</evidence>
<dbReference type="InterPro" id="IPR005904">
    <property type="entry name" value="Hxn_phspho_trans"/>
</dbReference>
<gene>
    <name evidence="18" type="primary">hpt</name>
    <name evidence="18" type="ORF">H8E41_13250</name>
</gene>
<keyword evidence="16" id="KW-1133">Transmembrane helix</keyword>
<dbReference type="AlphaFoldDB" id="A0A8J6TGI9"/>
<dbReference type="PANTHER" id="PTHR43340:SF1">
    <property type="entry name" value="HYPOXANTHINE PHOSPHORIBOSYLTRANSFERASE"/>
    <property type="match status" value="1"/>
</dbReference>
<proteinExistence type="inferred from homology"/>
<keyword evidence="16" id="KW-0812">Transmembrane</keyword>
<protein>
    <recommendedName>
        <fullName evidence="5 15">Hypoxanthine phosphoribosyltransferase</fullName>
        <ecNumber evidence="5 15">2.4.2.8</ecNumber>
    </recommendedName>
</protein>